<organism evidence="3">
    <name type="scientific">Leptolyngbya sp. NK1-12</name>
    <dbReference type="NCBI Taxonomy" id="2547451"/>
    <lineage>
        <taxon>Bacteria</taxon>
        <taxon>Bacillati</taxon>
        <taxon>Cyanobacteriota</taxon>
        <taxon>Cyanophyceae</taxon>
        <taxon>Leptolyngbyales</taxon>
        <taxon>Leptolyngbyaceae</taxon>
        <taxon>Leptolyngbya group</taxon>
        <taxon>Leptolyngbya</taxon>
    </lineage>
</organism>
<dbReference type="Pfam" id="PF02861">
    <property type="entry name" value="Clp_N"/>
    <property type="match status" value="1"/>
</dbReference>
<evidence type="ECO:0000313" key="3">
    <source>
        <dbReference type="EMBL" id="WNZ27019.1"/>
    </source>
</evidence>
<dbReference type="SUPFAM" id="SSF81923">
    <property type="entry name" value="Double Clp-N motif"/>
    <property type="match status" value="2"/>
</dbReference>
<dbReference type="InterPro" id="IPR036628">
    <property type="entry name" value="Clp_N_dom_sf"/>
</dbReference>
<name>A0AA96WKY3_9CYAN</name>
<keyword evidence="1" id="KW-0677">Repeat</keyword>
<dbReference type="RefSeq" id="WP_316436613.1">
    <property type="nucleotide sequence ID" value="NZ_CP053587.1"/>
</dbReference>
<gene>
    <name evidence="3" type="ORF">HJG54_29310</name>
</gene>
<feature type="domain" description="Clp R" evidence="2">
    <location>
        <begin position="2"/>
        <end position="184"/>
    </location>
</feature>
<dbReference type="EMBL" id="CP053587">
    <property type="protein sequence ID" value="WNZ27019.1"/>
    <property type="molecule type" value="Genomic_DNA"/>
</dbReference>
<proteinExistence type="predicted"/>
<dbReference type="Gene3D" id="1.10.1780.10">
    <property type="entry name" value="Clp, N-terminal domain"/>
    <property type="match status" value="1"/>
</dbReference>
<dbReference type="AlphaFoldDB" id="A0AA96WKY3"/>
<sequence>MFERFDAQGLKAVLFAGDQAFSQNYPSIGTELILLGLVAQEGTATGATVPCLNSLNFFQHRGITVAEVQAAIRDVLGPVAEPVIPSPSPTPRVIEVGPNYTVAEFKFNEGLPFSERSVRAFERAKAIADRLEQSLISALHLLLGLIEEGQELVNGQPSEAVRVLEHLGVNLNELQALILQALSSIPKADTNNEA</sequence>
<accession>A0AA96WKY3</accession>
<reference evidence="3" key="1">
    <citation type="submission" date="2020-05" db="EMBL/GenBank/DDBJ databases">
        <authorList>
            <person name="Zhu T."/>
            <person name="Keshari N."/>
            <person name="Lu X."/>
        </authorList>
    </citation>
    <scope>NUCLEOTIDE SEQUENCE</scope>
    <source>
        <strain evidence="3">NK1-12</strain>
    </source>
</reference>
<evidence type="ECO:0000256" key="1">
    <source>
        <dbReference type="PROSITE-ProRule" id="PRU01251"/>
    </source>
</evidence>
<evidence type="ECO:0000259" key="2">
    <source>
        <dbReference type="PROSITE" id="PS51903"/>
    </source>
</evidence>
<dbReference type="InterPro" id="IPR004176">
    <property type="entry name" value="Clp_R_N"/>
</dbReference>
<dbReference type="PROSITE" id="PS51903">
    <property type="entry name" value="CLP_R"/>
    <property type="match status" value="1"/>
</dbReference>
<protein>
    <recommendedName>
        <fullName evidence="2">Clp R domain-containing protein</fullName>
    </recommendedName>
</protein>